<proteinExistence type="predicted"/>
<evidence type="ECO:0000313" key="1">
    <source>
        <dbReference type="EMBL" id="GAG56573.1"/>
    </source>
</evidence>
<dbReference type="EMBL" id="BART01008679">
    <property type="protein sequence ID" value="GAG56573.1"/>
    <property type="molecule type" value="Genomic_DNA"/>
</dbReference>
<protein>
    <submittedName>
        <fullName evidence="1">Uncharacterized protein</fullName>
    </submittedName>
</protein>
<gene>
    <name evidence="1" type="ORF">S01H4_19457</name>
</gene>
<comment type="caution">
    <text evidence="1">The sequence shown here is derived from an EMBL/GenBank/DDBJ whole genome shotgun (WGS) entry which is preliminary data.</text>
</comment>
<sequence length="77" mass="9055">MSKEMEWRINIKVVGPKGEEFIDQPLNEFPLQGMPNELAINVGSQEERQVIKPWHYFEVKIYLKAKVPKEETPFVEP</sequence>
<accession>X0Z889</accession>
<name>X0Z889_9ZZZZ</name>
<dbReference type="AlphaFoldDB" id="X0Z889"/>
<organism evidence="1">
    <name type="scientific">marine sediment metagenome</name>
    <dbReference type="NCBI Taxonomy" id="412755"/>
    <lineage>
        <taxon>unclassified sequences</taxon>
        <taxon>metagenomes</taxon>
        <taxon>ecological metagenomes</taxon>
    </lineage>
</organism>
<reference evidence="1" key="1">
    <citation type="journal article" date="2014" name="Front. Microbiol.">
        <title>High frequency of phylogenetically diverse reductive dehalogenase-homologous genes in deep subseafloor sedimentary metagenomes.</title>
        <authorList>
            <person name="Kawai M."/>
            <person name="Futagami T."/>
            <person name="Toyoda A."/>
            <person name="Takaki Y."/>
            <person name="Nishi S."/>
            <person name="Hori S."/>
            <person name="Arai W."/>
            <person name="Tsubouchi T."/>
            <person name="Morono Y."/>
            <person name="Uchiyama I."/>
            <person name="Ito T."/>
            <person name="Fujiyama A."/>
            <person name="Inagaki F."/>
            <person name="Takami H."/>
        </authorList>
    </citation>
    <scope>NUCLEOTIDE SEQUENCE</scope>
    <source>
        <strain evidence="1">Expedition CK06-06</strain>
    </source>
</reference>